<comment type="caution">
    <text evidence="5">The sequence shown here is derived from an EMBL/GenBank/DDBJ whole genome shotgun (WGS) entry which is preliminary data.</text>
</comment>
<keyword evidence="6" id="KW-1185">Reference proteome</keyword>
<accession>A0A3S1AXQ5</accession>
<evidence type="ECO:0000256" key="2">
    <source>
        <dbReference type="ARBA" id="ARBA00022692"/>
    </source>
</evidence>
<keyword evidence="3" id="KW-1133">Transmembrane helix</keyword>
<evidence type="ECO:0000313" key="5">
    <source>
        <dbReference type="EMBL" id="NSL90313.1"/>
    </source>
</evidence>
<organism evidence="5 6">
    <name type="scientific">Chitinophaga solisilvae</name>
    <dbReference type="NCBI Taxonomy" id="1233460"/>
    <lineage>
        <taxon>Bacteria</taxon>
        <taxon>Pseudomonadati</taxon>
        <taxon>Bacteroidota</taxon>
        <taxon>Chitinophagia</taxon>
        <taxon>Chitinophagales</taxon>
        <taxon>Chitinophagaceae</taxon>
        <taxon>Chitinophaga</taxon>
    </lineage>
</organism>
<evidence type="ECO:0000256" key="1">
    <source>
        <dbReference type="ARBA" id="ARBA00004141"/>
    </source>
</evidence>
<protein>
    <submittedName>
        <fullName evidence="5">RDD family protein</fullName>
    </submittedName>
</protein>
<dbReference type="Pfam" id="PF06271">
    <property type="entry name" value="RDD"/>
    <property type="match status" value="1"/>
</dbReference>
<dbReference type="PANTHER" id="PTHR38480:SF1">
    <property type="entry name" value="SLR0254 PROTEIN"/>
    <property type="match status" value="1"/>
</dbReference>
<dbReference type="AlphaFoldDB" id="A0A3S1AXQ5"/>
<dbReference type="Proteomes" id="UP000281028">
    <property type="component" value="Unassembled WGS sequence"/>
</dbReference>
<comment type="subcellular location">
    <subcellularLocation>
        <location evidence="1">Membrane</location>
        <topology evidence="1">Multi-pass membrane protein</topology>
    </subcellularLocation>
</comment>
<evidence type="ECO:0000313" key="6">
    <source>
        <dbReference type="Proteomes" id="UP000281028"/>
    </source>
</evidence>
<dbReference type="InterPro" id="IPR010432">
    <property type="entry name" value="RDD"/>
</dbReference>
<dbReference type="RefSeq" id="WP_127040327.1">
    <property type="nucleotide sequence ID" value="NZ_JAABOK010000005.1"/>
</dbReference>
<dbReference type="GO" id="GO:0016020">
    <property type="term" value="C:membrane"/>
    <property type="evidence" value="ECO:0007669"/>
    <property type="project" value="UniProtKB-SubCell"/>
</dbReference>
<dbReference type="PANTHER" id="PTHR38480">
    <property type="entry name" value="SLR0254 PROTEIN"/>
    <property type="match status" value="1"/>
</dbReference>
<reference evidence="5" key="1">
    <citation type="submission" date="2020-05" db="EMBL/GenBank/DDBJ databases">
        <title>Chitinophaga laudate sp. nov., isolated from a tropical peat swamp.</title>
        <authorList>
            <person name="Goh C.B.S."/>
            <person name="Lee M.S."/>
            <person name="Parimannan S."/>
            <person name="Pasbakhsh P."/>
            <person name="Yule C.M."/>
            <person name="Rajandas H."/>
            <person name="Loke S."/>
            <person name="Croft L."/>
            <person name="Tan J.B.L."/>
        </authorList>
    </citation>
    <scope>NUCLEOTIDE SEQUENCE</scope>
    <source>
        <strain evidence="5">Mgbs1</strain>
    </source>
</reference>
<sequence>MSNIKIPTSFNIDLEFETADVMKRFLAWLIDFGIRFAYYLLVYRTITSFMGSGTVSMTTGNVLLILILILPILLYFPLTEITMGGQTPGKMVMKLKVVSLTGNRPTVSQHLIRWIFRMVESPALFMAFFIPVIIPAVSIARSPYSQRLGDVVAGTIVISTKRSGSIEETIFRDMSEIDYQPQFPQILKLTDRDMNKVKDLLDKALRAKDDELAARVAFRVKEVLHIESDLSHTAFLETVLNDYNYYTTRGN</sequence>
<evidence type="ECO:0000256" key="3">
    <source>
        <dbReference type="ARBA" id="ARBA00022989"/>
    </source>
</evidence>
<keyword evidence="4" id="KW-0472">Membrane</keyword>
<dbReference type="OrthoDB" id="9814143at2"/>
<name>A0A3S1AXQ5_9BACT</name>
<evidence type="ECO:0000256" key="4">
    <source>
        <dbReference type="ARBA" id="ARBA00023136"/>
    </source>
</evidence>
<keyword evidence="2" id="KW-0812">Transmembrane</keyword>
<proteinExistence type="predicted"/>
<dbReference type="EMBL" id="RIAR02000001">
    <property type="protein sequence ID" value="NSL90313.1"/>
    <property type="molecule type" value="Genomic_DNA"/>
</dbReference>
<gene>
    <name evidence="5" type="ORF">ECE50_026005</name>
</gene>